<sequence>MQDMRLMKHSSRLPAYRATHLVRYHPYPRICRRLDIQLQPRCRVWEGLQNIALAAPCDGHALLGHVGYDGASSEQERDVLHAVLDSSGLPFCDNCNSSFVTLVIDLALLIRYPHRQECKVEGTS</sequence>
<accession>A0ACB8UHG0</accession>
<proteinExistence type="predicted"/>
<name>A0ACB8UHG0_9APHY</name>
<reference evidence="1" key="1">
    <citation type="journal article" date="2021" name="Environ. Microbiol.">
        <title>Gene family expansions and transcriptome signatures uncover fungal adaptations to wood decay.</title>
        <authorList>
            <person name="Hage H."/>
            <person name="Miyauchi S."/>
            <person name="Viragh M."/>
            <person name="Drula E."/>
            <person name="Min B."/>
            <person name="Chaduli D."/>
            <person name="Navarro D."/>
            <person name="Favel A."/>
            <person name="Norest M."/>
            <person name="Lesage-Meessen L."/>
            <person name="Balint B."/>
            <person name="Merenyi Z."/>
            <person name="de Eugenio L."/>
            <person name="Morin E."/>
            <person name="Martinez A.T."/>
            <person name="Baldrian P."/>
            <person name="Stursova M."/>
            <person name="Martinez M.J."/>
            <person name="Novotny C."/>
            <person name="Magnuson J.K."/>
            <person name="Spatafora J.W."/>
            <person name="Maurice S."/>
            <person name="Pangilinan J."/>
            <person name="Andreopoulos W."/>
            <person name="LaButti K."/>
            <person name="Hundley H."/>
            <person name="Na H."/>
            <person name="Kuo A."/>
            <person name="Barry K."/>
            <person name="Lipzen A."/>
            <person name="Henrissat B."/>
            <person name="Riley R."/>
            <person name="Ahrendt S."/>
            <person name="Nagy L.G."/>
            <person name="Grigoriev I.V."/>
            <person name="Martin F."/>
            <person name="Rosso M.N."/>
        </authorList>
    </citation>
    <scope>NUCLEOTIDE SEQUENCE</scope>
    <source>
        <strain evidence="1">CBS 384.51</strain>
    </source>
</reference>
<gene>
    <name evidence="1" type="ORF">BDY19DRAFT_267342</name>
</gene>
<dbReference type="Proteomes" id="UP001055072">
    <property type="component" value="Unassembled WGS sequence"/>
</dbReference>
<comment type="caution">
    <text evidence="1">The sequence shown here is derived from an EMBL/GenBank/DDBJ whole genome shotgun (WGS) entry which is preliminary data.</text>
</comment>
<keyword evidence="2" id="KW-1185">Reference proteome</keyword>
<protein>
    <submittedName>
        <fullName evidence="1">Uncharacterized protein</fullName>
    </submittedName>
</protein>
<evidence type="ECO:0000313" key="2">
    <source>
        <dbReference type="Proteomes" id="UP001055072"/>
    </source>
</evidence>
<evidence type="ECO:0000313" key="1">
    <source>
        <dbReference type="EMBL" id="KAI0093683.1"/>
    </source>
</evidence>
<organism evidence="1 2">
    <name type="scientific">Irpex rosettiformis</name>
    <dbReference type="NCBI Taxonomy" id="378272"/>
    <lineage>
        <taxon>Eukaryota</taxon>
        <taxon>Fungi</taxon>
        <taxon>Dikarya</taxon>
        <taxon>Basidiomycota</taxon>
        <taxon>Agaricomycotina</taxon>
        <taxon>Agaricomycetes</taxon>
        <taxon>Polyporales</taxon>
        <taxon>Irpicaceae</taxon>
        <taxon>Irpex</taxon>
    </lineage>
</organism>
<dbReference type="EMBL" id="MU274901">
    <property type="protein sequence ID" value="KAI0093683.1"/>
    <property type="molecule type" value="Genomic_DNA"/>
</dbReference>